<proteinExistence type="predicted"/>
<protein>
    <submittedName>
        <fullName evidence="1">Uncharacterized protein</fullName>
    </submittedName>
</protein>
<evidence type="ECO:0000313" key="2">
    <source>
        <dbReference type="Proteomes" id="UP001516400"/>
    </source>
</evidence>
<reference evidence="1 2" key="1">
    <citation type="journal article" date="2021" name="BMC Biol.">
        <title>Horizontally acquired antibacterial genes associated with adaptive radiation of ladybird beetles.</title>
        <authorList>
            <person name="Li H.S."/>
            <person name="Tang X.F."/>
            <person name="Huang Y.H."/>
            <person name="Xu Z.Y."/>
            <person name="Chen M.L."/>
            <person name="Du X.Y."/>
            <person name="Qiu B.Y."/>
            <person name="Chen P.T."/>
            <person name="Zhang W."/>
            <person name="Slipinski A."/>
            <person name="Escalona H.E."/>
            <person name="Waterhouse R.M."/>
            <person name="Zwick A."/>
            <person name="Pang H."/>
        </authorList>
    </citation>
    <scope>NUCLEOTIDE SEQUENCE [LARGE SCALE GENOMIC DNA]</scope>
    <source>
        <strain evidence="1">SYSU2018</strain>
    </source>
</reference>
<sequence length="159" mass="17661">MDIPQIEREPITEVTTATTTSNIRLAAVAAPLFNSQIFAPTVTEPNCLEVIPLASSTTKISSPKPGCSSWFNDTEINKTPGIPQKSTFFLTSPQQIMPFQATRKDSRVVRKRGNTAIIVSLPYKNELEETIKKKKLAEEGKKEKKAIRDLIITENKIFG</sequence>
<name>A0ABD2P1C9_9CUCU</name>
<organism evidence="1 2">
    <name type="scientific">Cryptolaemus montrouzieri</name>
    <dbReference type="NCBI Taxonomy" id="559131"/>
    <lineage>
        <taxon>Eukaryota</taxon>
        <taxon>Metazoa</taxon>
        <taxon>Ecdysozoa</taxon>
        <taxon>Arthropoda</taxon>
        <taxon>Hexapoda</taxon>
        <taxon>Insecta</taxon>
        <taxon>Pterygota</taxon>
        <taxon>Neoptera</taxon>
        <taxon>Endopterygota</taxon>
        <taxon>Coleoptera</taxon>
        <taxon>Polyphaga</taxon>
        <taxon>Cucujiformia</taxon>
        <taxon>Coccinelloidea</taxon>
        <taxon>Coccinellidae</taxon>
        <taxon>Scymninae</taxon>
        <taxon>Scymnini</taxon>
        <taxon>Cryptolaemus</taxon>
    </lineage>
</organism>
<comment type="caution">
    <text evidence="1">The sequence shown here is derived from an EMBL/GenBank/DDBJ whole genome shotgun (WGS) entry which is preliminary data.</text>
</comment>
<keyword evidence="2" id="KW-1185">Reference proteome</keyword>
<gene>
    <name evidence="1" type="ORF">HHI36_018509</name>
</gene>
<evidence type="ECO:0000313" key="1">
    <source>
        <dbReference type="EMBL" id="KAL3284345.1"/>
    </source>
</evidence>
<dbReference type="AlphaFoldDB" id="A0ABD2P1C9"/>
<dbReference type="Proteomes" id="UP001516400">
    <property type="component" value="Unassembled WGS sequence"/>
</dbReference>
<dbReference type="EMBL" id="JABFTP020000165">
    <property type="protein sequence ID" value="KAL3284345.1"/>
    <property type="molecule type" value="Genomic_DNA"/>
</dbReference>
<accession>A0ABD2P1C9</accession>